<dbReference type="SMART" id="SM00326">
    <property type="entry name" value="SH3"/>
    <property type="match status" value="1"/>
</dbReference>
<evidence type="ECO:0000256" key="15">
    <source>
        <dbReference type="SAM" id="SignalP"/>
    </source>
</evidence>
<dbReference type="SUPFAM" id="SSF50044">
    <property type="entry name" value="SH3-domain"/>
    <property type="match status" value="1"/>
</dbReference>
<dbReference type="PROSITE" id="PS51456">
    <property type="entry name" value="MYOSIN_MOTOR"/>
    <property type="match status" value="1"/>
</dbReference>
<dbReference type="PROSITE" id="PS51757">
    <property type="entry name" value="TH1"/>
    <property type="match status" value="1"/>
</dbReference>
<dbReference type="FunFam" id="1.20.5.4820:FF:000004">
    <property type="entry name" value="Myosin IE"/>
    <property type="match status" value="1"/>
</dbReference>
<dbReference type="Gene3D" id="1.20.58.530">
    <property type="match status" value="1"/>
</dbReference>
<evidence type="ECO:0000256" key="2">
    <source>
        <dbReference type="ARBA" id="ARBA00022443"/>
    </source>
</evidence>
<dbReference type="GeneTree" id="ENSGT00940000157461"/>
<dbReference type="GO" id="GO:0016459">
    <property type="term" value="C:myosin complex"/>
    <property type="evidence" value="ECO:0007669"/>
    <property type="project" value="UniProtKB-KW"/>
</dbReference>
<organism evidence="19 20">
    <name type="scientific">Takifugu rubripes</name>
    <name type="common">Japanese pufferfish</name>
    <name type="synonym">Fugu rubripes</name>
    <dbReference type="NCBI Taxonomy" id="31033"/>
    <lineage>
        <taxon>Eukaryota</taxon>
        <taxon>Metazoa</taxon>
        <taxon>Chordata</taxon>
        <taxon>Craniata</taxon>
        <taxon>Vertebrata</taxon>
        <taxon>Euteleostomi</taxon>
        <taxon>Actinopterygii</taxon>
        <taxon>Neopterygii</taxon>
        <taxon>Teleostei</taxon>
        <taxon>Neoteleostei</taxon>
        <taxon>Acanthomorphata</taxon>
        <taxon>Eupercaria</taxon>
        <taxon>Tetraodontiformes</taxon>
        <taxon>Tetradontoidea</taxon>
        <taxon>Tetraodontidae</taxon>
        <taxon>Takifugu</taxon>
    </lineage>
</organism>
<dbReference type="GO" id="GO:0005516">
    <property type="term" value="F:calmodulin binding"/>
    <property type="evidence" value="ECO:0007669"/>
    <property type="project" value="UniProtKB-KW"/>
</dbReference>
<keyword evidence="7 13" id="KW-0518">Myosin</keyword>
<dbReference type="InterPro" id="IPR001452">
    <property type="entry name" value="SH3_domain"/>
</dbReference>
<feature type="chain" id="PRO_5025442061" description="Osteoclast-stimulating factor 1" evidence="15">
    <location>
        <begin position="32"/>
        <end position="962"/>
    </location>
</feature>
<dbReference type="Pfam" id="PF00018">
    <property type="entry name" value="SH3_1"/>
    <property type="match status" value="1"/>
</dbReference>
<dbReference type="GO" id="GO:0000146">
    <property type="term" value="F:microfilament motor activity"/>
    <property type="evidence" value="ECO:0007669"/>
    <property type="project" value="TreeGrafter"/>
</dbReference>
<evidence type="ECO:0000259" key="17">
    <source>
        <dbReference type="PROSITE" id="PS51456"/>
    </source>
</evidence>
<keyword evidence="15" id="KW-0732">Signal</keyword>
<dbReference type="GO" id="GO:0005737">
    <property type="term" value="C:cytoplasm"/>
    <property type="evidence" value="ECO:0007669"/>
    <property type="project" value="TreeGrafter"/>
</dbReference>
<dbReference type="PANTHER" id="PTHR13140">
    <property type="entry name" value="MYOSIN"/>
    <property type="match status" value="1"/>
</dbReference>
<evidence type="ECO:0000256" key="9">
    <source>
        <dbReference type="ARBA" id="ARBA00023203"/>
    </source>
</evidence>
<feature type="domain" description="SH3" evidence="16">
    <location>
        <begin position="905"/>
        <end position="962"/>
    </location>
</feature>
<dbReference type="PRINTS" id="PR00193">
    <property type="entry name" value="MYOSINHEAVY"/>
</dbReference>
<dbReference type="SUPFAM" id="SSF52540">
    <property type="entry name" value="P-loop containing nucleoside triphosphate hydrolases"/>
    <property type="match status" value="1"/>
</dbReference>
<feature type="compositionally biased region" description="Polar residues" evidence="14">
    <location>
        <begin position="840"/>
        <end position="868"/>
    </location>
</feature>
<sequence length="962" mass="109661">MCVCSSVCSSVCVHLCVHLCVFICVCSCVCSSVCSSVCVHLCVSVSGESGAGKTVAAKYIMGYISRVSGGGSKVQHVKDIILQSNPLLEAFGNAKTLRNNNSSRFGKYFEIQFSSGGEPDGGKISNFLLEKSRVVMRNPGERSFHIFYQLIEGASGEQKSSLGITTLDYYTYLNQSGSYKVDDINDKSDFQETMEINTILPELEKHATTNISQSSLASHSEPEGRSRLIFLSTVLAFPAFLLGIAQNRLKEKLTSRKMDSKWGNAVESIDVTLNVEQACHTRDALTKALHSRVFDFLVESINKAMVKDHQEFNVGVLDIYGFEIFQKNGFEQFCINFVNEKLQQIFIELTLKAEQEEYVQEGIKWTPIEYFNNKIVCDLIESKNPPGIMSILDDVCATMHAVGEGADQTMLQKLRVQINSHEHFNSWNQGFIIHHYAGKVSYDAEGFCERNRDVLFTDLIELMQSSEITLMKCTPHYIRCIKPNETKKPRDWEESRVKHQVEYLGLKENIRVRRAGYAYRRVFRKFLNRYAILTRESWPTWRGDEKQGVLHLLRSVNMDQDQFQLGRTKIFIKAPESLFLLEETRDRKFDGYARTIQKAWRKYVARKKYVQMREEASDLLLNRKERRRHSLNRNFVGDYLGMEDRPELRQFLGKREKIDFADKVTKYDRRFKGIKRDLILTPKAVYLIGREKVKQGPEKGQVTEVLKRRIDVEKILAVSLSTMQDDFMILHEQEYDSLLECVFKTEFISLLARRVEEKTQRKLPLKFNNTLEMKLKKENWGFLSGGGSRQVLFVQGQGDLPVLRPSSKSLQVSIGPGLPRNTRPTRKNFSQGYFPHLRGSSHSNATRPFLPNNLNPPKQRGGSRQQPNLDCLRVPEQGAAGAHRASVSRPAPGGGRPKPAPKPKPQVPQCKALYAYDAQDTDELSFNADDVIDIIKEDASGWWTGRLRGKQGLFPNNYVTKI</sequence>
<dbReference type="PROSITE" id="PS50002">
    <property type="entry name" value="SH3"/>
    <property type="match status" value="1"/>
</dbReference>
<dbReference type="SMART" id="SM00242">
    <property type="entry name" value="MYSc"/>
    <property type="match status" value="1"/>
</dbReference>
<protein>
    <recommendedName>
        <fullName evidence="11">Osteoclast-stimulating factor 1</fullName>
    </recommendedName>
</protein>
<dbReference type="Ensembl" id="ENSTRUT00000087926.1">
    <property type="protein sequence ID" value="ENSTRUP00000060281.1"/>
    <property type="gene ID" value="ENSTRUG00000017723.3"/>
</dbReference>
<dbReference type="GO" id="GO:0032835">
    <property type="term" value="P:glomerulus development"/>
    <property type="evidence" value="ECO:0007669"/>
    <property type="project" value="TreeGrafter"/>
</dbReference>
<dbReference type="PANTHER" id="PTHR13140:SF341">
    <property type="entry name" value="UNCONVENTIONAL MYOSIN-IE"/>
    <property type="match status" value="1"/>
</dbReference>
<evidence type="ECO:0000256" key="14">
    <source>
        <dbReference type="SAM" id="MobiDB-lite"/>
    </source>
</evidence>
<evidence type="ECO:0000259" key="16">
    <source>
        <dbReference type="PROSITE" id="PS50002"/>
    </source>
</evidence>
<evidence type="ECO:0000313" key="20">
    <source>
        <dbReference type="Proteomes" id="UP000005226"/>
    </source>
</evidence>
<evidence type="ECO:0000256" key="13">
    <source>
        <dbReference type="PROSITE-ProRule" id="PRU00782"/>
    </source>
</evidence>
<dbReference type="Pfam" id="PF00063">
    <property type="entry name" value="Myosin_head"/>
    <property type="match status" value="1"/>
</dbReference>
<dbReference type="FunFam" id="1.20.58.530:FF:000007">
    <property type="entry name" value="Myosin IE"/>
    <property type="match status" value="1"/>
</dbReference>
<evidence type="ECO:0000256" key="12">
    <source>
        <dbReference type="PROSITE-ProRule" id="PRU00192"/>
    </source>
</evidence>
<dbReference type="FunFam" id="1.10.10.820:FF:000001">
    <property type="entry name" value="Myosin heavy chain"/>
    <property type="match status" value="1"/>
</dbReference>
<dbReference type="GO" id="GO:0051015">
    <property type="term" value="F:actin filament binding"/>
    <property type="evidence" value="ECO:0007669"/>
    <property type="project" value="TreeGrafter"/>
</dbReference>
<dbReference type="GO" id="GO:0005524">
    <property type="term" value="F:ATP binding"/>
    <property type="evidence" value="ECO:0007669"/>
    <property type="project" value="UniProtKB-UniRule"/>
</dbReference>
<dbReference type="AlphaFoldDB" id="A0A674MGS5"/>
<dbReference type="InterPro" id="IPR036961">
    <property type="entry name" value="Kinesin_motor_dom_sf"/>
</dbReference>
<dbReference type="GO" id="GO:0006897">
    <property type="term" value="P:endocytosis"/>
    <property type="evidence" value="ECO:0007669"/>
    <property type="project" value="TreeGrafter"/>
</dbReference>
<dbReference type="Gene3D" id="1.20.5.4820">
    <property type="match status" value="1"/>
</dbReference>
<keyword evidence="20" id="KW-1185">Reference proteome</keyword>
<dbReference type="Gene3D" id="1.10.10.820">
    <property type="match status" value="1"/>
</dbReference>
<dbReference type="GO" id="GO:0005902">
    <property type="term" value="C:microvillus"/>
    <property type="evidence" value="ECO:0007669"/>
    <property type="project" value="TreeGrafter"/>
</dbReference>
<evidence type="ECO:0000256" key="6">
    <source>
        <dbReference type="ARBA" id="ARBA00023043"/>
    </source>
</evidence>
<dbReference type="Gene3D" id="3.40.850.10">
    <property type="entry name" value="Kinesin motor domain"/>
    <property type="match status" value="1"/>
</dbReference>
<dbReference type="PROSITE" id="PS50096">
    <property type="entry name" value="IQ"/>
    <property type="match status" value="1"/>
</dbReference>
<proteinExistence type="inferred from homology"/>
<name>A0A674MGS5_TAKRU</name>
<reference evidence="19" key="2">
    <citation type="submission" date="2025-08" db="UniProtKB">
        <authorList>
            <consortium name="Ensembl"/>
        </authorList>
    </citation>
    <scope>IDENTIFICATION</scope>
</reference>
<dbReference type="CDD" id="cd11827">
    <property type="entry name" value="SH3_MyoIe_If_like"/>
    <property type="match status" value="1"/>
</dbReference>
<keyword evidence="8 13" id="KW-0505">Motor protein</keyword>
<dbReference type="GO" id="GO:0005886">
    <property type="term" value="C:plasma membrane"/>
    <property type="evidence" value="ECO:0007669"/>
    <property type="project" value="TreeGrafter"/>
</dbReference>
<keyword evidence="9 13" id="KW-0009">Actin-binding</keyword>
<evidence type="ECO:0000256" key="3">
    <source>
        <dbReference type="ARBA" id="ARBA00022741"/>
    </source>
</evidence>
<keyword evidence="2 12" id="KW-0728">SH3 domain</keyword>
<comment type="similarity">
    <text evidence="1 13">Belongs to the TRAFAC class myosin-kinesin ATPase superfamily. Myosin family.</text>
</comment>
<evidence type="ECO:0000256" key="4">
    <source>
        <dbReference type="ARBA" id="ARBA00022840"/>
    </source>
</evidence>
<feature type="region of interest" description="Disordered" evidence="14">
    <location>
        <begin position="807"/>
        <end position="907"/>
    </location>
</feature>
<gene>
    <name evidence="19" type="primary">myo1ea</name>
</gene>
<dbReference type="InterPro" id="IPR010926">
    <property type="entry name" value="Myosin_TH1"/>
</dbReference>
<feature type="signal peptide" evidence="15">
    <location>
        <begin position="1"/>
        <end position="31"/>
    </location>
</feature>
<dbReference type="InterPro" id="IPR036028">
    <property type="entry name" value="SH3-like_dom_sf"/>
</dbReference>
<feature type="binding site" evidence="13">
    <location>
        <begin position="47"/>
        <end position="54"/>
    </location>
    <ligand>
        <name>ATP</name>
        <dbReference type="ChEBI" id="CHEBI:30616"/>
    </ligand>
</feature>
<comment type="caution">
    <text evidence="13">Lacks conserved residue(s) required for the propagation of feature annotation.</text>
</comment>
<dbReference type="InterPro" id="IPR027417">
    <property type="entry name" value="P-loop_NTPase"/>
</dbReference>
<evidence type="ECO:0000259" key="18">
    <source>
        <dbReference type="PROSITE" id="PS51757"/>
    </source>
</evidence>
<dbReference type="InterPro" id="IPR001609">
    <property type="entry name" value="Myosin_head_motor_dom-like"/>
</dbReference>
<dbReference type="FunFam" id="2.30.30.40:FF:000072">
    <property type="entry name" value="Unconventional Myosin IB"/>
    <property type="match status" value="1"/>
</dbReference>
<evidence type="ECO:0000256" key="1">
    <source>
        <dbReference type="ARBA" id="ARBA00008314"/>
    </source>
</evidence>
<accession>A0A674MGS5</accession>
<feature type="domain" description="Myosin motor" evidence="17">
    <location>
        <begin position="1"/>
        <end position="586"/>
    </location>
</feature>
<dbReference type="InterPro" id="IPR035507">
    <property type="entry name" value="Ie/If_SH3"/>
</dbReference>
<reference evidence="19" key="3">
    <citation type="submission" date="2025-09" db="UniProtKB">
        <authorList>
            <consortium name="Ensembl"/>
        </authorList>
    </citation>
    <scope>IDENTIFICATION</scope>
</reference>
<dbReference type="Proteomes" id="UP000005226">
    <property type="component" value="Chromosome 13"/>
</dbReference>
<keyword evidence="5" id="KW-0112">Calmodulin-binding</keyword>
<evidence type="ECO:0000313" key="19">
    <source>
        <dbReference type="Ensembl" id="ENSTRUP00000060281.1"/>
    </source>
</evidence>
<evidence type="ECO:0000256" key="11">
    <source>
        <dbReference type="ARBA" id="ARBA00040640"/>
    </source>
</evidence>
<dbReference type="Gene3D" id="1.20.120.720">
    <property type="entry name" value="Myosin VI head, motor domain, U50 subdomain"/>
    <property type="match status" value="1"/>
</dbReference>
<evidence type="ECO:0000256" key="10">
    <source>
        <dbReference type="ARBA" id="ARBA00037432"/>
    </source>
</evidence>
<dbReference type="PRINTS" id="PR00452">
    <property type="entry name" value="SH3DOMAIN"/>
</dbReference>
<evidence type="ECO:0000256" key="8">
    <source>
        <dbReference type="ARBA" id="ARBA00023175"/>
    </source>
</evidence>
<feature type="domain" description="TH1" evidence="18">
    <location>
        <begin position="624"/>
        <end position="816"/>
    </location>
</feature>
<dbReference type="GO" id="GO:0007015">
    <property type="term" value="P:actin filament organization"/>
    <property type="evidence" value="ECO:0007669"/>
    <property type="project" value="TreeGrafter"/>
</dbReference>
<comment type="function">
    <text evidence="10">Induces bone resorption, acting probably through a signaling cascade which results in the secretion of factor(s) enhancing osteoclast formation and activity.</text>
</comment>
<keyword evidence="4 13" id="KW-0067">ATP-binding</keyword>
<dbReference type="Gene3D" id="2.30.30.40">
    <property type="entry name" value="SH3 Domains"/>
    <property type="match status" value="1"/>
</dbReference>
<dbReference type="Pfam" id="PF06017">
    <property type="entry name" value="Myosin_TH1"/>
    <property type="match status" value="1"/>
</dbReference>
<evidence type="ECO:0000256" key="7">
    <source>
        <dbReference type="ARBA" id="ARBA00023123"/>
    </source>
</evidence>
<keyword evidence="3 13" id="KW-0547">Nucleotide-binding</keyword>
<keyword evidence="6" id="KW-0040">ANK repeat</keyword>
<reference evidence="19 20" key="1">
    <citation type="journal article" date="2011" name="Genome Biol. Evol.">
        <title>Integration of the genetic map and genome assembly of fugu facilitates insights into distinct features of genome evolution in teleosts and mammals.</title>
        <authorList>
            <person name="Kai W."/>
            <person name="Kikuchi K."/>
            <person name="Tohari S."/>
            <person name="Chew A.K."/>
            <person name="Tay A."/>
            <person name="Fujiwara A."/>
            <person name="Hosoya S."/>
            <person name="Suetake H."/>
            <person name="Naruse K."/>
            <person name="Brenner S."/>
            <person name="Suzuki Y."/>
            <person name="Venkatesh B."/>
        </authorList>
    </citation>
    <scope>NUCLEOTIDE SEQUENCE [LARGE SCALE GENOMIC DNA]</scope>
</reference>
<evidence type="ECO:0000256" key="5">
    <source>
        <dbReference type="ARBA" id="ARBA00022860"/>
    </source>
</evidence>